<dbReference type="Proteomes" id="UP001501676">
    <property type="component" value="Unassembled WGS sequence"/>
</dbReference>
<keyword evidence="2" id="KW-0812">Transmembrane</keyword>
<evidence type="ECO:0000256" key="2">
    <source>
        <dbReference type="SAM" id="Phobius"/>
    </source>
</evidence>
<reference evidence="5" key="1">
    <citation type="journal article" date="2019" name="Int. J. Syst. Evol. Microbiol.">
        <title>The Global Catalogue of Microorganisms (GCM) 10K type strain sequencing project: providing services to taxonomists for standard genome sequencing and annotation.</title>
        <authorList>
            <consortium name="The Broad Institute Genomics Platform"/>
            <consortium name="The Broad Institute Genome Sequencing Center for Infectious Disease"/>
            <person name="Wu L."/>
            <person name="Ma J."/>
        </authorList>
    </citation>
    <scope>NUCLEOTIDE SEQUENCE [LARGE SCALE GENOMIC DNA]</scope>
    <source>
        <strain evidence="5">JCM 9458</strain>
    </source>
</reference>
<evidence type="ECO:0000313" key="4">
    <source>
        <dbReference type="EMBL" id="GAA3394441.1"/>
    </source>
</evidence>
<dbReference type="EMBL" id="BAAAYN010000044">
    <property type="protein sequence ID" value="GAA3394441.1"/>
    <property type="molecule type" value="Genomic_DNA"/>
</dbReference>
<sequence length="465" mass="49098">MQLNPSQPPAFSEVTRPQQPPVGPGSPTTRLSREQLAGRATRTSRSRFLVTAAAVTVAVGVLAAELQRPLWGTQPLFAAANTLVASAFGLLGVLLNGLRPGVGARPAAWVVGGLLWSGGAPVLADLTSTLPIVVVDVVLALLATAIVATTLRVRLYQLDVVEQVAKLPRPITGTAVQTTLRRSLGDPRLEVHYWLPGGGTYVDADGHTVTGRDDRLVVDVVGPARDPVAVVYVDVQHVRFRDQVAATMTLIGPALEAARLNAVASAHGVQSRALEAGWAERRELEQLLHDGAQTRLSALTMRLGAARSRTDAQAGQVLADAQAQLGLALRELRELAHGIHSTTLTESGLGVAVESAAGRYGIPVRVVVPPGRFAPTAEALAYYVVCWMLTAYIHRADGVVDVIATTDGVRLRLRITGRTDPCARRLTADEALESSIALRVRAAGGALSITELPTADFVVDVDLPC</sequence>
<evidence type="ECO:0000313" key="5">
    <source>
        <dbReference type="Proteomes" id="UP001501676"/>
    </source>
</evidence>
<feature type="region of interest" description="Disordered" evidence="1">
    <location>
        <begin position="1"/>
        <end position="40"/>
    </location>
</feature>
<dbReference type="InterPro" id="IPR011712">
    <property type="entry name" value="Sig_transdc_His_kin_sub3_dim/P"/>
</dbReference>
<feature type="transmembrane region" description="Helical" evidence="2">
    <location>
        <begin position="48"/>
        <end position="64"/>
    </location>
</feature>
<feature type="domain" description="Signal transduction histidine kinase subgroup 3 dimerisation and phosphoacceptor" evidence="3">
    <location>
        <begin position="280"/>
        <end position="343"/>
    </location>
</feature>
<dbReference type="Pfam" id="PF07730">
    <property type="entry name" value="HisKA_3"/>
    <property type="match status" value="1"/>
</dbReference>
<feature type="transmembrane region" description="Helical" evidence="2">
    <location>
        <begin position="76"/>
        <end position="95"/>
    </location>
</feature>
<protein>
    <recommendedName>
        <fullName evidence="3">Signal transduction histidine kinase subgroup 3 dimerisation and phosphoacceptor domain-containing protein</fullName>
    </recommendedName>
</protein>
<evidence type="ECO:0000259" key="3">
    <source>
        <dbReference type="Pfam" id="PF07730"/>
    </source>
</evidence>
<evidence type="ECO:0000256" key="1">
    <source>
        <dbReference type="SAM" id="MobiDB-lite"/>
    </source>
</evidence>
<feature type="transmembrane region" description="Helical" evidence="2">
    <location>
        <begin position="130"/>
        <end position="151"/>
    </location>
</feature>
<keyword evidence="2" id="KW-1133">Transmembrane helix</keyword>
<keyword evidence="2" id="KW-0472">Membrane</keyword>
<dbReference type="RefSeq" id="WP_345731962.1">
    <property type="nucleotide sequence ID" value="NZ_BAAAYN010000044.1"/>
</dbReference>
<organism evidence="4 5">
    <name type="scientific">Cryptosporangium minutisporangium</name>
    <dbReference type="NCBI Taxonomy" id="113569"/>
    <lineage>
        <taxon>Bacteria</taxon>
        <taxon>Bacillati</taxon>
        <taxon>Actinomycetota</taxon>
        <taxon>Actinomycetes</taxon>
        <taxon>Cryptosporangiales</taxon>
        <taxon>Cryptosporangiaceae</taxon>
        <taxon>Cryptosporangium</taxon>
    </lineage>
</organism>
<proteinExistence type="predicted"/>
<comment type="caution">
    <text evidence="4">The sequence shown here is derived from an EMBL/GenBank/DDBJ whole genome shotgun (WGS) entry which is preliminary data.</text>
</comment>
<keyword evidence="5" id="KW-1185">Reference proteome</keyword>
<feature type="transmembrane region" description="Helical" evidence="2">
    <location>
        <begin position="107"/>
        <end position="124"/>
    </location>
</feature>
<accession>A0ABP6T7E5</accession>
<name>A0ABP6T7E5_9ACTN</name>
<gene>
    <name evidence="4" type="ORF">GCM10020369_63870</name>
</gene>